<dbReference type="Proteomes" id="UP000499080">
    <property type="component" value="Unassembled WGS sequence"/>
</dbReference>
<keyword evidence="2" id="KW-1185">Reference proteome</keyword>
<evidence type="ECO:0000313" key="2">
    <source>
        <dbReference type="Proteomes" id="UP000499080"/>
    </source>
</evidence>
<accession>A0A4Y2L635</accession>
<name>A0A4Y2L635_ARAVE</name>
<organism evidence="1 2">
    <name type="scientific">Araneus ventricosus</name>
    <name type="common">Orbweaver spider</name>
    <name type="synonym">Epeira ventricosa</name>
    <dbReference type="NCBI Taxonomy" id="182803"/>
    <lineage>
        <taxon>Eukaryota</taxon>
        <taxon>Metazoa</taxon>
        <taxon>Ecdysozoa</taxon>
        <taxon>Arthropoda</taxon>
        <taxon>Chelicerata</taxon>
        <taxon>Arachnida</taxon>
        <taxon>Araneae</taxon>
        <taxon>Araneomorphae</taxon>
        <taxon>Entelegynae</taxon>
        <taxon>Araneoidea</taxon>
        <taxon>Araneidae</taxon>
        <taxon>Araneus</taxon>
    </lineage>
</organism>
<proteinExistence type="predicted"/>
<sequence length="138" mass="15556">MPPTTSFFSSLLEHSMPETDNQFQCLRVQPHVHHTSNLSSTASSILRKFWDGPRHFEPWSDDEDSTSAGYFSPSSYSTPTGASLNFDRFNVHQAWTPDGTSVESGLEPATLWSRSLGTKPPQPIAKERRQVIEQKYVN</sequence>
<comment type="caution">
    <text evidence="1">The sequence shown here is derived from an EMBL/GenBank/DDBJ whole genome shotgun (WGS) entry which is preliminary data.</text>
</comment>
<protein>
    <submittedName>
        <fullName evidence="1">Uncharacterized protein</fullName>
    </submittedName>
</protein>
<dbReference type="AlphaFoldDB" id="A0A4Y2L635"/>
<gene>
    <name evidence="1" type="ORF">AVEN_33509_1</name>
</gene>
<evidence type="ECO:0000313" key="1">
    <source>
        <dbReference type="EMBL" id="GBN09670.1"/>
    </source>
</evidence>
<dbReference type="EMBL" id="BGPR01005382">
    <property type="protein sequence ID" value="GBN09670.1"/>
    <property type="molecule type" value="Genomic_DNA"/>
</dbReference>
<reference evidence="1 2" key="1">
    <citation type="journal article" date="2019" name="Sci. Rep.">
        <title>Orb-weaving spider Araneus ventricosus genome elucidates the spidroin gene catalogue.</title>
        <authorList>
            <person name="Kono N."/>
            <person name="Nakamura H."/>
            <person name="Ohtoshi R."/>
            <person name="Moran D.A.P."/>
            <person name="Shinohara A."/>
            <person name="Yoshida Y."/>
            <person name="Fujiwara M."/>
            <person name="Mori M."/>
            <person name="Tomita M."/>
            <person name="Arakawa K."/>
        </authorList>
    </citation>
    <scope>NUCLEOTIDE SEQUENCE [LARGE SCALE GENOMIC DNA]</scope>
</reference>